<name>X1CF69_9ZZZZ</name>
<comment type="caution">
    <text evidence="1">The sequence shown here is derived from an EMBL/GenBank/DDBJ whole genome shotgun (WGS) entry which is preliminary data.</text>
</comment>
<proteinExistence type="predicted"/>
<protein>
    <submittedName>
        <fullName evidence="1">Uncharacterized protein</fullName>
    </submittedName>
</protein>
<sequence length="75" mass="8882">EALRVHNKMLSPKFRVAEQLAQSILAEFREKDRVLEINYREIVTELKKQGIPFRGPDVADMTARYLHEQGMKVWR</sequence>
<dbReference type="EMBL" id="BART01033286">
    <property type="protein sequence ID" value="GAH06307.1"/>
    <property type="molecule type" value="Genomic_DNA"/>
</dbReference>
<dbReference type="AlphaFoldDB" id="X1CF69"/>
<accession>X1CF69</accession>
<organism evidence="1">
    <name type="scientific">marine sediment metagenome</name>
    <dbReference type="NCBI Taxonomy" id="412755"/>
    <lineage>
        <taxon>unclassified sequences</taxon>
        <taxon>metagenomes</taxon>
        <taxon>ecological metagenomes</taxon>
    </lineage>
</organism>
<evidence type="ECO:0000313" key="1">
    <source>
        <dbReference type="EMBL" id="GAH06307.1"/>
    </source>
</evidence>
<gene>
    <name evidence="1" type="ORF">S01H4_57266</name>
</gene>
<reference evidence="1" key="1">
    <citation type="journal article" date="2014" name="Front. Microbiol.">
        <title>High frequency of phylogenetically diverse reductive dehalogenase-homologous genes in deep subseafloor sedimentary metagenomes.</title>
        <authorList>
            <person name="Kawai M."/>
            <person name="Futagami T."/>
            <person name="Toyoda A."/>
            <person name="Takaki Y."/>
            <person name="Nishi S."/>
            <person name="Hori S."/>
            <person name="Arai W."/>
            <person name="Tsubouchi T."/>
            <person name="Morono Y."/>
            <person name="Uchiyama I."/>
            <person name="Ito T."/>
            <person name="Fujiyama A."/>
            <person name="Inagaki F."/>
            <person name="Takami H."/>
        </authorList>
    </citation>
    <scope>NUCLEOTIDE SEQUENCE</scope>
    <source>
        <strain evidence="1">Expedition CK06-06</strain>
    </source>
</reference>
<feature type="non-terminal residue" evidence="1">
    <location>
        <position position="1"/>
    </location>
</feature>